<evidence type="ECO:0000313" key="2">
    <source>
        <dbReference type="Proteomes" id="UP000000311"/>
    </source>
</evidence>
<reference evidence="1 2" key="1">
    <citation type="journal article" date="2010" name="Science">
        <title>Genomic comparison of the ants Camponotus floridanus and Harpegnathos saltator.</title>
        <authorList>
            <person name="Bonasio R."/>
            <person name="Zhang G."/>
            <person name="Ye C."/>
            <person name="Mutti N.S."/>
            <person name="Fang X."/>
            <person name="Qin N."/>
            <person name="Donahue G."/>
            <person name="Yang P."/>
            <person name="Li Q."/>
            <person name="Li C."/>
            <person name="Zhang P."/>
            <person name="Huang Z."/>
            <person name="Berger S.L."/>
            <person name="Reinberg D."/>
            <person name="Wang J."/>
            <person name="Liebig J."/>
        </authorList>
    </citation>
    <scope>NUCLEOTIDE SEQUENCE [LARGE SCALE GENOMIC DNA]</scope>
    <source>
        <strain evidence="2">C129</strain>
    </source>
</reference>
<accession>E2AF75</accession>
<dbReference type="OrthoDB" id="28868at2759"/>
<proteinExistence type="predicted"/>
<organism evidence="2">
    <name type="scientific">Camponotus floridanus</name>
    <name type="common">Florida carpenter ant</name>
    <dbReference type="NCBI Taxonomy" id="104421"/>
    <lineage>
        <taxon>Eukaryota</taxon>
        <taxon>Metazoa</taxon>
        <taxon>Ecdysozoa</taxon>
        <taxon>Arthropoda</taxon>
        <taxon>Hexapoda</taxon>
        <taxon>Insecta</taxon>
        <taxon>Pterygota</taxon>
        <taxon>Neoptera</taxon>
        <taxon>Endopterygota</taxon>
        <taxon>Hymenoptera</taxon>
        <taxon>Apocrita</taxon>
        <taxon>Aculeata</taxon>
        <taxon>Formicoidea</taxon>
        <taxon>Formicidae</taxon>
        <taxon>Formicinae</taxon>
        <taxon>Camponotus</taxon>
    </lineage>
</organism>
<feature type="non-terminal residue" evidence="1">
    <location>
        <position position="1"/>
    </location>
</feature>
<keyword evidence="2" id="KW-1185">Reference proteome</keyword>
<sequence length="123" mass="14951">DSNLTVMYNFGLIYHWIKQYRLIYKQNIFMSMPKEKLLLERQLTIIAQYFLPCITYSVIDTWLENIVQKVLSCLKTEYPKHSAFSLSSEQFSFWRENNINDNFWEPTESRQIIYIIQEIMFSE</sequence>
<name>E2AF75_CAMFO</name>
<dbReference type="InParanoid" id="E2AF75"/>
<feature type="non-terminal residue" evidence="1">
    <location>
        <position position="123"/>
    </location>
</feature>
<dbReference type="EMBL" id="GL439043">
    <property type="protein sequence ID" value="EFN67914.1"/>
    <property type="molecule type" value="Genomic_DNA"/>
</dbReference>
<dbReference type="Proteomes" id="UP000000311">
    <property type="component" value="Unassembled WGS sequence"/>
</dbReference>
<evidence type="ECO:0000313" key="1">
    <source>
        <dbReference type="EMBL" id="EFN67914.1"/>
    </source>
</evidence>
<protein>
    <submittedName>
        <fullName evidence="1">Uncharacterized protein</fullName>
    </submittedName>
</protein>
<gene>
    <name evidence="1" type="ORF">EAG_15650</name>
</gene>
<dbReference type="AlphaFoldDB" id="E2AF75"/>